<dbReference type="Gene3D" id="1.10.3330.10">
    <property type="entry name" value="Oxo-4-hydroxy-4-carboxy-5-ureidoimidazoline decarboxylase"/>
    <property type="match status" value="1"/>
</dbReference>
<evidence type="ECO:0000313" key="8">
    <source>
        <dbReference type="EMBL" id="PSK91329.1"/>
    </source>
</evidence>
<evidence type="ECO:0000256" key="1">
    <source>
        <dbReference type="ARBA" id="ARBA00001163"/>
    </source>
</evidence>
<dbReference type="GO" id="GO:0051997">
    <property type="term" value="F:2-oxo-4-hydroxy-4-carboxy-5-ureidoimidazoline decarboxylase activity"/>
    <property type="evidence" value="ECO:0007669"/>
    <property type="project" value="UniProtKB-EC"/>
</dbReference>
<sequence>MPDRAAAPADPAIERLNALGPEEFRAELAQCLDIDRWVRALDGERPFRDRDALIAAAGRHAAAITDDEVAQALARHPRIGQQAAPAAAGGTEAAWSRGEQAGVTGAAKDDFRAANAAYEERFGQIYLVCASGRSGPELLADLTARMANDPAAEARVVAGELGKIALLRLERLLDRQ</sequence>
<dbReference type="Pfam" id="PF09349">
    <property type="entry name" value="OHCU_decarbox"/>
    <property type="match status" value="1"/>
</dbReference>
<proteinExistence type="predicted"/>
<keyword evidence="4" id="KW-0659">Purine metabolism</keyword>
<dbReference type="InterPro" id="IPR017595">
    <property type="entry name" value="OHCU_decarboxylase-2"/>
</dbReference>
<comment type="caution">
    <text evidence="8">The sequence shown here is derived from an EMBL/GenBank/DDBJ whole genome shotgun (WGS) entry which is preliminary data.</text>
</comment>
<feature type="domain" description="Oxo-4-hydroxy-4-carboxy-5-ureidoimidazoline decarboxylase" evidence="7">
    <location>
        <begin position="17"/>
        <end position="170"/>
    </location>
</feature>
<dbReference type="PANTHER" id="PTHR43466">
    <property type="entry name" value="2-OXO-4-HYDROXY-4-CARBOXY-5-UREIDOIMIDAZOLINE DECARBOXYLASE-RELATED"/>
    <property type="match status" value="1"/>
</dbReference>
<evidence type="ECO:0000256" key="4">
    <source>
        <dbReference type="ARBA" id="ARBA00022631"/>
    </source>
</evidence>
<dbReference type="InterPro" id="IPR036778">
    <property type="entry name" value="OHCU_decarboxylase_sf"/>
</dbReference>
<keyword evidence="9" id="KW-1185">Reference proteome</keyword>
<gene>
    <name evidence="8" type="ORF">CLV63_12055</name>
</gene>
<dbReference type="EMBL" id="PYGA01000020">
    <property type="protein sequence ID" value="PSK91329.1"/>
    <property type="molecule type" value="Genomic_DNA"/>
</dbReference>
<dbReference type="GO" id="GO:0019628">
    <property type="term" value="P:urate catabolic process"/>
    <property type="evidence" value="ECO:0007669"/>
    <property type="project" value="TreeGrafter"/>
</dbReference>
<accession>A0A2P8D2A3</accession>
<organism evidence="8 9">
    <name type="scientific">Murinocardiopsis flavida</name>
    <dbReference type="NCBI Taxonomy" id="645275"/>
    <lineage>
        <taxon>Bacteria</taxon>
        <taxon>Bacillati</taxon>
        <taxon>Actinomycetota</taxon>
        <taxon>Actinomycetes</taxon>
        <taxon>Streptosporangiales</taxon>
        <taxon>Nocardiopsidaceae</taxon>
        <taxon>Murinocardiopsis</taxon>
    </lineage>
</organism>
<dbReference type="EC" id="4.1.1.97" evidence="3"/>
<dbReference type="AlphaFoldDB" id="A0A2P8D2A3"/>
<evidence type="ECO:0000313" key="9">
    <source>
        <dbReference type="Proteomes" id="UP000240542"/>
    </source>
</evidence>
<dbReference type="RefSeq" id="WP_106585590.1">
    <property type="nucleotide sequence ID" value="NZ_PYGA01000020.1"/>
</dbReference>
<dbReference type="OrthoDB" id="5243781at2"/>
<dbReference type="PANTHER" id="PTHR43466:SF1">
    <property type="entry name" value="2-OXO-4-HYDROXY-4-CARBOXY-5-UREIDOIMIDAZOLINE DECARBOXYLASE-RELATED"/>
    <property type="match status" value="1"/>
</dbReference>
<protein>
    <recommendedName>
        <fullName evidence="3">2-oxo-4-hydroxy-4-carboxy-5-ureidoimidazoline decarboxylase</fullName>
        <ecNumber evidence="3">4.1.1.97</ecNumber>
    </recommendedName>
</protein>
<dbReference type="NCBIfam" id="NF010372">
    <property type="entry name" value="PRK13798.1"/>
    <property type="match status" value="1"/>
</dbReference>
<dbReference type="Proteomes" id="UP000240542">
    <property type="component" value="Unassembled WGS sequence"/>
</dbReference>
<evidence type="ECO:0000256" key="2">
    <source>
        <dbReference type="ARBA" id="ARBA00004754"/>
    </source>
</evidence>
<comment type="pathway">
    <text evidence="2">Purine metabolism; urate degradation; (S)-allantoin from urate: step 3/3.</text>
</comment>
<name>A0A2P8D2A3_9ACTN</name>
<evidence type="ECO:0000256" key="3">
    <source>
        <dbReference type="ARBA" id="ARBA00012257"/>
    </source>
</evidence>
<keyword evidence="6" id="KW-0456">Lyase</keyword>
<dbReference type="NCBIfam" id="TIGR03180">
    <property type="entry name" value="UraD_2"/>
    <property type="match status" value="1"/>
</dbReference>
<dbReference type="GO" id="GO:0006144">
    <property type="term" value="P:purine nucleobase metabolic process"/>
    <property type="evidence" value="ECO:0007669"/>
    <property type="project" value="UniProtKB-KW"/>
</dbReference>
<dbReference type="SUPFAM" id="SSF158694">
    <property type="entry name" value="UraD-Like"/>
    <property type="match status" value="1"/>
</dbReference>
<evidence type="ECO:0000256" key="5">
    <source>
        <dbReference type="ARBA" id="ARBA00022793"/>
    </source>
</evidence>
<keyword evidence="5" id="KW-0210">Decarboxylase</keyword>
<comment type="catalytic activity">
    <reaction evidence="1">
        <text>5-hydroxy-2-oxo-4-ureido-2,5-dihydro-1H-imidazole-5-carboxylate + H(+) = (S)-allantoin + CO2</text>
        <dbReference type="Rhea" id="RHEA:26301"/>
        <dbReference type="ChEBI" id="CHEBI:15378"/>
        <dbReference type="ChEBI" id="CHEBI:15678"/>
        <dbReference type="ChEBI" id="CHEBI:16526"/>
        <dbReference type="ChEBI" id="CHEBI:58639"/>
        <dbReference type="EC" id="4.1.1.97"/>
    </reaction>
</comment>
<evidence type="ECO:0000259" key="7">
    <source>
        <dbReference type="Pfam" id="PF09349"/>
    </source>
</evidence>
<evidence type="ECO:0000256" key="6">
    <source>
        <dbReference type="ARBA" id="ARBA00023239"/>
    </source>
</evidence>
<reference evidence="8 9" key="1">
    <citation type="submission" date="2018-03" db="EMBL/GenBank/DDBJ databases">
        <title>Genomic Encyclopedia of Archaeal and Bacterial Type Strains, Phase II (KMG-II): from individual species to whole genera.</title>
        <authorList>
            <person name="Goeker M."/>
        </authorList>
    </citation>
    <scope>NUCLEOTIDE SEQUENCE [LARGE SCALE GENOMIC DNA]</scope>
    <source>
        <strain evidence="8 9">DSM 45312</strain>
    </source>
</reference>
<dbReference type="InterPro" id="IPR018020">
    <property type="entry name" value="OHCU_decarboxylase"/>
</dbReference>